<dbReference type="GO" id="GO:0004497">
    <property type="term" value="F:monooxygenase activity"/>
    <property type="evidence" value="ECO:0007669"/>
    <property type="project" value="UniProtKB-KW"/>
</dbReference>
<dbReference type="SUPFAM" id="SSF54909">
    <property type="entry name" value="Dimeric alpha+beta barrel"/>
    <property type="match status" value="1"/>
</dbReference>
<protein>
    <submittedName>
        <fullName evidence="2">Antibiotic biosynthesis monooxygenase</fullName>
    </submittedName>
</protein>
<dbReference type="RefSeq" id="WP_125030822.1">
    <property type="nucleotide sequence ID" value="NZ_JAPXVP010000008.1"/>
</dbReference>
<dbReference type="InterPro" id="IPR007138">
    <property type="entry name" value="ABM_dom"/>
</dbReference>
<dbReference type="GO" id="GO:0005829">
    <property type="term" value="C:cytosol"/>
    <property type="evidence" value="ECO:0007669"/>
    <property type="project" value="TreeGrafter"/>
</dbReference>
<dbReference type="Proteomes" id="UP000285794">
    <property type="component" value="Unassembled WGS sequence"/>
</dbReference>
<feature type="domain" description="ABM" evidence="1">
    <location>
        <begin position="10"/>
        <end position="98"/>
    </location>
</feature>
<dbReference type="PROSITE" id="PS51725">
    <property type="entry name" value="ABM"/>
    <property type="match status" value="1"/>
</dbReference>
<dbReference type="PANTHER" id="PTHR33336">
    <property type="entry name" value="QUINOL MONOOXYGENASE YGIN-RELATED"/>
    <property type="match status" value="1"/>
</dbReference>
<dbReference type="Pfam" id="PF03992">
    <property type="entry name" value="ABM"/>
    <property type="match status" value="1"/>
</dbReference>
<keyword evidence="2" id="KW-0503">Monooxygenase</keyword>
<dbReference type="InterPro" id="IPR011008">
    <property type="entry name" value="Dimeric_a/b-barrel"/>
</dbReference>
<proteinExistence type="predicted"/>
<sequence>MDIRKNESQLVCIAKFIAVSGEVNDLIKNLHALIPATLQEGGCIRYELNQCIEDENRITFIEKWFDQKTFDAHCAKPYIVEFFNEGKPLHVKEFEVSLHKEILP</sequence>
<dbReference type="Gene3D" id="3.30.70.100">
    <property type="match status" value="1"/>
</dbReference>
<gene>
    <name evidence="2" type="ORF">DWB61_10325</name>
</gene>
<evidence type="ECO:0000259" key="1">
    <source>
        <dbReference type="PROSITE" id="PS51725"/>
    </source>
</evidence>
<comment type="caution">
    <text evidence="2">The sequence shown here is derived from an EMBL/GenBank/DDBJ whole genome shotgun (WGS) entry which is preliminary data.</text>
</comment>
<dbReference type="InterPro" id="IPR050744">
    <property type="entry name" value="AI-2_Isomerase_LsrG"/>
</dbReference>
<keyword evidence="3" id="KW-1185">Reference proteome</keyword>
<dbReference type="EMBL" id="QQWG01000009">
    <property type="protein sequence ID" value="RRG21130.1"/>
    <property type="molecule type" value="Genomic_DNA"/>
</dbReference>
<organism evidence="2 3">
    <name type="scientific">Ancylomarina euxinus</name>
    <dbReference type="NCBI Taxonomy" id="2283627"/>
    <lineage>
        <taxon>Bacteria</taxon>
        <taxon>Pseudomonadati</taxon>
        <taxon>Bacteroidota</taxon>
        <taxon>Bacteroidia</taxon>
        <taxon>Marinilabiliales</taxon>
        <taxon>Marinifilaceae</taxon>
        <taxon>Ancylomarina</taxon>
    </lineage>
</organism>
<name>A0A425Y0M8_9BACT</name>
<evidence type="ECO:0000313" key="3">
    <source>
        <dbReference type="Proteomes" id="UP000285794"/>
    </source>
</evidence>
<keyword evidence="2" id="KW-0560">Oxidoreductase</keyword>
<dbReference type="AlphaFoldDB" id="A0A425Y0M8"/>
<reference evidence="2 3" key="1">
    <citation type="submission" date="2018-07" db="EMBL/GenBank/DDBJ databases">
        <title>Draft genome sequence of Ancylomarina sp. M1P.</title>
        <authorList>
            <person name="Yadav S."/>
            <person name="Villanueva L."/>
            <person name="Damste J.S.S."/>
        </authorList>
    </citation>
    <scope>NUCLEOTIDE SEQUENCE [LARGE SCALE GENOMIC DNA]</scope>
    <source>
        <strain evidence="2 3">M1P</strain>
    </source>
</reference>
<dbReference type="OrthoDB" id="287932at2"/>
<evidence type="ECO:0000313" key="2">
    <source>
        <dbReference type="EMBL" id="RRG21130.1"/>
    </source>
</evidence>
<accession>A0A425Y0M8</accession>
<dbReference type="PANTHER" id="PTHR33336:SF3">
    <property type="entry name" value="ABM DOMAIN-CONTAINING PROTEIN"/>
    <property type="match status" value="1"/>
</dbReference>